<evidence type="ECO:0000313" key="3">
    <source>
        <dbReference type="EMBL" id="RZU98316.1"/>
    </source>
</evidence>
<evidence type="ECO:0000313" key="4">
    <source>
        <dbReference type="Proteomes" id="UP000292298"/>
    </source>
</evidence>
<sequence length="145" mass="16205">MDLQRLIDTFNFLDNWEDRYRLLIDMGRELPALPDEARVEANRVDGCTSNVWLETTVSDETPPRMHFTADSDAFIVKGLVAILLKAYSGKTPQEILDTDIESLFDDLGLSQQLTANRRDGFVAMVKQVRNRAQAIQSGGTAATAD</sequence>
<gene>
    <name evidence="3" type="ORF">EV698_0560</name>
</gene>
<dbReference type="AlphaFoldDB" id="A0A4Q8CZ69"/>
<evidence type="ECO:0000256" key="1">
    <source>
        <dbReference type="ARBA" id="ARBA00010282"/>
    </source>
</evidence>
<name>A0A4Q8CZ69_9GAMM</name>
<organism evidence="3 4">
    <name type="scientific">Spiribacter vilamensis</name>
    <dbReference type="NCBI Taxonomy" id="531306"/>
    <lineage>
        <taxon>Bacteria</taxon>
        <taxon>Pseudomonadati</taxon>
        <taxon>Pseudomonadota</taxon>
        <taxon>Gammaproteobacteria</taxon>
        <taxon>Chromatiales</taxon>
        <taxon>Ectothiorhodospiraceae</taxon>
        <taxon>Spiribacter</taxon>
    </lineage>
</organism>
<dbReference type="Proteomes" id="UP000292298">
    <property type="component" value="Unassembled WGS sequence"/>
</dbReference>
<proteinExistence type="inferred from homology"/>
<comment type="similarity">
    <text evidence="1">Belongs to the SufE family.</text>
</comment>
<reference evidence="3 4" key="1">
    <citation type="submission" date="2019-02" db="EMBL/GenBank/DDBJ databases">
        <title>Genomic Encyclopedia of Type Strains, Phase IV (KMG-IV): sequencing the most valuable type-strain genomes for metagenomic binning, comparative biology and taxonomic classification.</title>
        <authorList>
            <person name="Goeker M."/>
        </authorList>
    </citation>
    <scope>NUCLEOTIDE SEQUENCE [LARGE SCALE GENOMIC DNA]</scope>
    <source>
        <strain evidence="3 4">DSM 21056</strain>
    </source>
</reference>
<dbReference type="RefSeq" id="WP_130502643.1">
    <property type="nucleotide sequence ID" value="NZ_SHLI01000001.1"/>
</dbReference>
<dbReference type="OrthoDB" id="9799320at2"/>
<protein>
    <submittedName>
        <fullName evidence="3">Cysteine desulfuration protein SufE</fullName>
    </submittedName>
</protein>
<dbReference type="Pfam" id="PF02657">
    <property type="entry name" value="SufE"/>
    <property type="match status" value="1"/>
</dbReference>
<dbReference type="Gene3D" id="3.90.1010.10">
    <property type="match status" value="1"/>
</dbReference>
<comment type="caution">
    <text evidence="3">The sequence shown here is derived from an EMBL/GenBank/DDBJ whole genome shotgun (WGS) entry which is preliminary data.</text>
</comment>
<feature type="domain" description="Fe-S metabolism associated" evidence="2">
    <location>
        <begin position="8"/>
        <end position="130"/>
    </location>
</feature>
<dbReference type="EMBL" id="SHLI01000001">
    <property type="protein sequence ID" value="RZU98316.1"/>
    <property type="molecule type" value="Genomic_DNA"/>
</dbReference>
<evidence type="ECO:0000259" key="2">
    <source>
        <dbReference type="Pfam" id="PF02657"/>
    </source>
</evidence>
<dbReference type="SUPFAM" id="SSF82649">
    <property type="entry name" value="SufE/NifU"/>
    <property type="match status" value="1"/>
</dbReference>
<dbReference type="InterPro" id="IPR003808">
    <property type="entry name" value="Fe-S_metab-assoc_dom"/>
</dbReference>
<dbReference type="PANTHER" id="PTHR43597:SF5">
    <property type="entry name" value="SUFE-LIKE PROTEIN 2, CHLOROPLASTIC"/>
    <property type="match status" value="1"/>
</dbReference>
<dbReference type="PANTHER" id="PTHR43597">
    <property type="entry name" value="SULFUR ACCEPTOR PROTEIN CSDE"/>
    <property type="match status" value="1"/>
</dbReference>
<keyword evidence="4" id="KW-1185">Reference proteome</keyword>
<accession>A0A4Q8CZ69</accession>